<dbReference type="PANTHER" id="PTHR14296:SF16">
    <property type="entry name" value="REMODELING AND SPACING FACTOR 1"/>
    <property type="match status" value="1"/>
</dbReference>
<organism evidence="8 9">
    <name type="scientific">Paralvinella palmiformis</name>
    <dbReference type="NCBI Taxonomy" id="53620"/>
    <lineage>
        <taxon>Eukaryota</taxon>
        <taxon>Metazoa</taxon>
        <taxon>Spiralia</taxon>
        <taxon>Lophotrochozoa</taxon>
        <taxon>Annelida</taxon>
        <taxon>Polychaeta</taxon>
        <taxon>Sedentaria</taxon>
        <taxon>Canalipalpata</taxon>
        <taxon>Terebellida</taxon>
        <taxon>Terebelliformia</taxon>
        <taxon>Alvinellidae</taxon>
        <taxon>Paralvinella</taxon>
    </lineage>
</organism>
<feature type="compositionally biased region" description="Basic residues" evidence="6">
    <location>
        <begin position="768"/>
        <end position="786"/>
    </location>
</feature>
<sequence>MAAANDAASDIHKDPNFAVICSFIERYGELLELPQLSFSDLQRYIEDTRSVNRNLQELLLKLLRRWKRSFTIEKWQRHLVKFAFFCSDVDGWELEKFGFPRCKLSTKLRIIKNLLEVQFDTNIKFKEKINEKSSQELRFLPLGRDKNGLAYWYLIDKEFNLRIYREEQDDVEAETWEMVVSDRNSLVGLIGRLVQDQNKSRSATPSSQEGENSQDGSLLLKVQLLESQHGSESINVKLKAETDDVKLKNVDVRVELDDIKCEGGLVKYEKENTTRSTDKVGSTEVKDEPVTDVKEEPDVKDEKNTADAQTDIKIKTEPLDSTDDHHETKTHEDVEGRDEVSSEKRGEGNESKASNDLSLEKKDSSDQEREDGERQQKQEAPSEDSKKDGNVDSSETMEPLKERADDDSPRVDAGGTEENGASEEKQTEDVEKEKEMAGDVEENDQEQSDKESESRKERCCDKEEGNDLKQDVNGDEEETKHDKEGETGDGDDVREVNADKQEVRNDDLRTSRESEKETGETFDEEAEEAAADERDEKERSLDSKKAPENETKEGRETSGEVDDTSGERAESETKDETEETVDKETGKVSDDETGEGSGKETTNKTESVVTEEVEKGEESEKEETPSTILERSDNETGDLVGEEGCEEEVRKAGEPATTSEKEDVDKSIQKGDGNDLESGSVVTADTKGGGESMSEKVSTSEKQSKKEEDRKEVKQSDVPRSKRKRGRDDDKKEQAVEKSDLESNDESEISDSQTDPGSEANSDEPPSKRKRDKMLKKASSRTRGRQVPKAEDSLEEQSASESSPPAKKQQKDGEKSDERLTEKTTADPTESNAVNTEENDDKTQSGSDKENVKKRGRGAGIVKEEASDYEPSSKKGRPAVGGLNRGRGRGRGRPRGGGVGRSVAHQEEAEDSDDVPLIQLRRSTRSNKGQRVIEPLYTLEQPRRKQSKKAQEQEQQRLKKQMEIASKAAKKDQKKDKKKKRKEKFDSDDDFVPGKNGYKKRTRRKNASYSDESEDEDDDLFDEEEDVSSLHFSSASTSEVEIDCDSEEYQPQGRNAKRAAAICNKKAVAEPEFEDDDASCCKCGKGNHPELILLCDKCDSGYHTACLRPPLMIIPDGDWFCPPCEHVKLIENLQNQLKDLDTQMKAKERLVKRKERLAYVGISLDNILPDHGEKEEQTEEDIIETARQRRRERHKRQREREYYPWEIESQYKMTRGYREYSDSDSQVSESQSQSESGDDDEEESTPEEEHWLVTRRSRRERKEISYKFDEYDNIINSAIKEQVQEVEGTVAEETQAVSEDGQQCSGKEGSVSSSAEPPLTVPTATVTRKPRSGGKDMSNIPGFKEEEEQEDGRPPPVVRKRKKGRRLTALDSDAAEEGDDSEEYKASDDTLVSDYEDEIPSEDSVSDDWMNEHCRKQSRRSCGTRRSRRKRGRRKWDDDFVVDNDYESEEDDSCYRRTRRCVSRRQVSYKEDSGSDSQASGYVSHRSRKTPQSRHKRVIVADSGDEDNDGIGKRPSWGKKYGADSGTDSQASGCASRHSRKTPQSGHKRVILTDSGDEEAGGIGKSRSQGKKYSDDSEYTPSDNSECSEHGRKSSSRKLNYRDMIGSDSEENEEAEPAKKKKGVALDMNDFLKSSSDGSGTDSSGSGFVVKPEGSRKVNGRGAVKSDRVSTARKINGLPKDGSDIEAVLTDASKLVSAVVVGQTEPLDDVSLDDDLEDVDDLVSYVTQE</sequence>
<feature type="compositionally biased region" description="Basic residues" evidence="6">
    <location>
        <begin position="997"/>
        <end position="1006"/>
    </location>
</feature>
<dbReference type="PROSITE" id="PS01359">
    <property type="entry name" value="ZF_PHD_1"/>
    <property type="match status" value="1"/>
</dbReference>
<dbReference type="GO" id="GO:0045892">
    <property type="term" value="P:negative regulation of DNA-templated transcription"/>
    <property type="evidence" value="ECO:0007669"/>
    <property type="project" value="TreeGrafter"/>
</dbReference>
<feature type="region of interest" description="Disordered" evidence="6">
    <location>
        <begin position="1217"/>
        <end position="1668"/>
    </location>
</feature>
<evidence type="ECO:0000313" key="8">
    <source>
        <dbReference type="EMBL" id="KAK2142116.1"/>
    </source>
</evidence>
<dbReference type="PANTHER" id="PTHR14296">
    <property type="entry name" value="REMODELING AND SPACING FACTOR 1"/>
    <property type="match status" value="1"/>
</dbReference>
<dbReference type="InterPro" id="IPR001965">
    <property type="entry name" value="Znf_PHD"/>
</dbReference>
<evidence type="ECO:0000256" key="1">
    <source>
        <dbReference type="ARBA" id="ARBA00022723"/>
    </source>
</evidence>
<evidence type="ECO:0000256" key="5">
    <source>
        <dbReference type="SAM" id="Coils"/>
    </source>
</evidence>
<feature type="compositionally biased region" description="Basic residues" evidence="6">
    <location>
        <begin position="1485"/>
        <end position="1498"/>
    </location>
</feature>
<feature type="compositionally biased region" description="Basic and acidic residues" evidence="6">
    <location>
        <begin position="398"/>
        <end position="410"/>
    </location>
</feature>
<feature type="compositionally biased region" description="Low complexity" evidence="6">
    <location>
        <begin position="1634"/>
        <end position="1647"/>
    </location>
</feature>
<evidence type="ECO:0000256" key="4">
    <source>
        <dbReference type="PROSITE-ProRule" id="PRU00146"/>
    </source>
</evidence>
<dbReference type="InterPro" id="IPR019787">
    <property type="entry name" value="Znf_PHD-finger"/>
</dbReference>
<feature type="compositionally biased region" description="Basic and acidic residues" evidence="6">
    <location>
        <begin position="841"/>
        <end position="853"/>
    </location>
</feature>
<feature type="compositionally biased region" description="Basic and acidic residues" evidence="6">
    <location>
        <begin position="647"/>
        <end position="673"/>
    </location>
</feature>
<dbReference type="SMART" id="SM00249">
    <property type="entry name" value="PHD"/>
    <property type="match status" value="1"/>
</dbReference>
<evidence type="ECO:0000256" key="2">
    <source>
        <dbReference type="ARBA" id="ARBA00022771"/>
    </source>
</evidence>
<feature type="compositionally biased region" description="Basic residues" evidence="6">
    <location>
        <begin position="1188"/>
        <end position="1197"/>
    </location>
</feature>
<feature type="compositionally biased region" description="Low complexity" evidence="6">
    <location>
        <begin position="1223"/>
        <end position="1235"/>
    </location>
</feature>
<proteinExistence type="predicted"/>
<feature type="compositionally biased region" description="Acidic residues" evidence="6">
    <location>
        <begin position="1373"/>
        <end position="1382"/>
    </location>
</feature>
<feature type="compositionally biased region" description="Polar residues" evidence="6">
    <location>
        <begin position="750"/>
        <end position="760"/>
    </location>
</feature>
<evidence type="ECO:0000259" key="7">
    <source>
        <dbReference type="PROSITE" id="PS50016"/>
    </source>
</evidence>
<feature type="compositionally biased region" description="Acidic residues" evidence="6">
    <location>
        <begin position="1394"/>
        <end position="1406"/>
    </location>
</feature>
<feature type="compositionally biased region" description="Low complexity" evidence="6">
    <location>
        <begin position="796"/>
        <end position="807"/>
    </location>
</feature>
<feature type="region of interest" description="Disordered" evidence="6">
    <location>
        <begin position="272"/>
        <end position="1024"/>
    </location>
</feature>
<comment type="caution">
    <text evidence="8">The sequence shown here is derived from an EMBL/GenBank/DDBJ whole genome shotgun (WGS) entry which is preliminary data.</text>
</comment>
<feature type="compositionally biased region" description="Basic and acidic residues" evidence="6">
    <location>
        <begin position="809"/>
        <end position="825"/>
    </location>
</feature>
<keyword evidence="5" id="KW-0175">Coiled coil</keyword>
<dbReference type="InterPro" id="IPR019786">
    <property type="entry name" value="Zinc_finger_PHD-type_CS"/>
</dbReference>
<feature type="compositionally biased region" description="Basic and acidic residues" evidence="6">
    <location>
        <begin position="447"/>
        <end position="519"/>
    </location>
</feature>
<feature type="compositionally biased region" description="Basic residues" evidence="6">
    <location>
        <begin position="1416"/>
        <end position="1434"/>
    </location>
</feature>
<feature type="compositionally biased region" description="Basic and acidic residues" evidence="6">
    <location>
        <begin position="422"/>
        <end position="437"/>
    </location>
</feature>
<dbReference type="Proteomes" id="UP001208570">
    <property type="component" value="Unassembled WGS sequence"/>
</dbReference>
<keyword evidence="3" id="KW-0862">Zinc</keyword>
<feature type="region of interest" description="Disordered" evidence="6">
    <location>
        <begin position="1171"/>
        <end position="1199"/>
    </location>
</feature>
<feature type="compositionally biased region" description="Basic and acidic residues" evidence="6">
    <location>
        <begin position="612"/>
        <end position="634"/>
    </location>
</feature>
<dbReference type="InterPro" id="IPR011011">
    <property type="entry name" value="Znf_FYVE_PHD"/>
</dbReference>
<feature type="compositionally biased region" description="Acidic residues" evidence="6">
    <location>
        <begin position="520"/>
        <end position="530"/>
    </location>
</feature>
<dbReference type="Pfam" id="PF00628">
    <property type="entry name" value="PHD"/>
    <property type="match status" value="1"/>
</dbReference>
<evidence type="ECO:0000313" key="9">
    <source>
        <dbReference type="Proteomes" id="UP001208570"/>
    </source>
</evidence>
<dbReference type="CDD" id="cd15543">
    <property type="entry name" value="PHD_RSF1"/>
    <property type="match status" value="1"/>
</dbReference>
<keyword evidence="9" id="KW-1185">Reference proteome</keyword>
<feature type="domain" description="PHD-type" evidence="7">
    <location>
        <begin position="1077"/>
        <end position="1127"/>
    </location>
</feature>
<protein>
    <recommendedName>
        <fullName evidence="7">PHD-type domain-containing protein</fullName>
    </recommendedName>
</protein>
<feature type="compositionally biased region" description="Acidic residues" evidence="6">
    <location>
        <begin position="1439"/>
        <end position="1452"/>
    </location>
</feature>
<feature type="compositionally biased region" description="Basic and acidic residues" evidence="6">
    <location>
        <begin position="698"/>
        <end position="741"/>
    </location>
</feature>
<dbReference type="EMBL" id="JAODUP010000995">
    <property type="protein sequence ID" value="KAK2142116.1"/>
    <property type="molecule type" value="Genomic_DNA"/>
</dbReference>
<feature type="compositionally biased region" description="Basic and acidic residues" evidence="6">
    <location>
        <begin position="949"/>
        <end position="962"/>
    </location>
</feature>
<feature type="compositionally biased region" description="Basic and acidic residues" evidence="6">
    <location>
        <begin position="565"/>
        <end position="590"/>
    </location>
</feature>
<feature type="compositionally biased region" description="Basic residues" evidence="6">
    <location>
        <begin position="1537"/>
        <end position="1550"/>
    </location>
</feature>
<dbReference type="GO" id="GO:0008270">
    <property type="term" value="F:zinc ion binding"/>
    <property type="evidence" value="ECO:0007669"/>
    <property type="project" value="UniProtKB-KW"/>
</dbReference>
<feature type="compositionally biased region" description="Basic and acidic residues" evidence="6">
    <location>
        <begin position="1260"/>
        <end position="1270"/>
    </location>
</feature>
<accession>A0AAD9IWX5</accession>
<gene>
    <name evidence="8" type="ORF">LSH36_995g01081</name>
</gene>
<dbReference type="Gene3D" id="3.30.40.10">
    <property type="entry name" value="Zinc/RING finger domain, C3HC4 (zinc finger)"/>
    <property type="match status" value="1"/>
</dbReference>
<feature type="compositionally biased region" description="Polar residues" evidence="6">
    <location>
        <begin position="1295"/>
        <end position="1315"/>
    </location>
</feature>
<feature type="compositionally biased region" description="Polar residues" evidence="6">
    <location>
        <begin position="826"/>
        <end position="836"/>
    </location>
</feature>
<dbReference type="SUPFAM" id="SSF57903">
    <property type="entry name" value="FYVE/PHD zinc finger"/>
    <property type="match status" value="1"/>
</dbReference>
<dbReference type="GO" id="GO:0031213">
    <property type="term" value="C:RSF complex"/>
    <property type="evidence" value="ECO:0007669"/>
    <property type="project" value="InterPro"/>
</dbReference>
<reference evidence="8" key="1">
    <citation type="journal article" date="2023" name="Mol. Biol. Evol.">
        <title>Third-Generation Sequencing Reveals the Adaptive Role of the Epigenome in Three Deep-Sea Polychaetes.</title>
        <authorList>
            <person name="Perez M."/>
            <person name="Aroh O."/>
            <person name="Sun Y."/>
            <person name="Lan Y."/>
            <person name="Juniper S.K."/>
            <person name="Young C.R."/>
            <person name="Angers B."/>
            <person name="Qian P.Y."/>
        </authorList>
    </citation>
    <scope>NUCLEOTIDE SEQUENCE</scope>
    <source>
        <strain evidence="8">P08H-3</strain>
    </source>
</reference>
<feature type="compositionally biased region" description="Basic and acidic residues" evidence="6">
    <location>
        <begin position="358"/>
        <end position="377"/>
    </location>
</feature>
<dbReference type="InterPro" id="IPR013083">
    <property type="entry name" value="Znf_RING/FYVE/PHD"/>
</dbReference>
<keyword evidence="1" id="KW-0479">Metal-binding</keyword>
<dbReference type="PROSITE" id="PS50016">
    <property type="entry name" value="ZF_PHD_2"/>
    <property type="match status" value="1"/>
</dbReference>
<feature type="compositionally biased region" description="Basic and acidic residues" evidence="6">
    <location>
        <begin position="284"/>
        <end position="350"/>
    </location>
</feature>
<dbReference type="InterPro" id="IPR028938">
    <property type="entry name" value="Rsf1-like"/>
</dbReference>
<feature type="compositionally biased region" description="Acidic residues" evidence="6">
    <location>
        <begin position="1236"/>
        <end position="1246"/>
    </location>
</feature>
<feature type="coiled-coil region" evidence="5">
    <location>
        <begin position="1130"/>
        <end position="1157"/>
    </location>
</feature>
<name>A0AAD9IWX5_9ANNE</name>
<dbReference type="GO" id="GO:0042393">
    <property type="term" value="F:histone binding"/>
    <property type="evidence" value="ECO:0007669"/>
    <property type="project" value="TreeGrafter"/>
</dbReference>
<evidence type="ECO:0000256" key="3">
    <source>
        <dbReference type="ARBA" id="ARBA00022833"/>
    </source>
</evidence>
<feature type="compositionally biased region" description="Basic and acidic residues" evidence="6">
    <location>
        <begin position="531"/>
        <end position="558"/>
    </location>
</feature>
<keyword evidence="2 4" id="KW-0863">Zinc-finger</keyword>
<feature type="compositionally biased region" description="Acidic residues" evidence="6">
    <location>
        <begin position="1011"/>
        <end position="1024"/>
    </location>
</feature>
<evidence type="ECO:0000256" key="6">
    <source>
        <dbReference type="SAM" id="MobiDB-lite"/>
    </source>
</evidence>